<dbReference type="EMBL" id="MLGG01000001">
    <property type="protein sequence ID" value="KAK1468255.1"/>
    <property type="molecule type" value="Genomic_DNA"/>
</dbReference>
<feature type="chain" id="PRO_5042510998" evidence="1">
    <location>
        <begin position="19"/>
        <end position="66"/>
    </location>
</feature>
<organism evidence="2 3">
    <name type="scientific">Colletotrichum melonis</name>
    <dbReference type="NCBI Taxonomy" id="1209925"/>
    <lineage>
        <taxon>Eukaryota</taxon>
        <taxon>Fungi</taxon>
        <taxon>Dikarya</taxon>
        <taxon>Ascomycota</taxon>
        <taxon>Pezizomycotina</taxon>
        <taxon>Sordariomycetes</taxon>
        <taxon>Hypocreomycetidae</taxon>
        <taxon>Glomerellales</taxon>
        <taxon>Glomerellaceae</taxon>
        <taxon>Colletotrichum</taxon>
        <taxon>Colletotrichum acutatum species complex</taxon>
    </lineage>
</organism>
<keyword evidence="1" id="KW-0732">Signal</keyword>
<proteinExistence type="predicted"/>
<sequence length="66" mass="7438">MESLIACLLILAWPHSQPNPSPVSAFTPMSFPIALSVASSWLILRYFAVQQAAGFWGRGRWWLRCC</sequence>
<comment type="caution">
    <text evidence="2">The sequence shown here is derived from an EMBL/GenBank/DDBJ whole genome shotgun (WGS) entry which is preliminary data.</text>
</comment>
<dbReference type="AlphaFoldDB" id="A0AAI9XYX2"/>
<dbReference type="Proteomes" id="UP001239795">
    <property type="component" value="Unassembled WGS sequence"/>
</dbReference>
<evidence type="ECO:0000256" key="1">
    <source>
        <dbReference type="SAM" id="SignalP"/>
    </source>
</evidence>
<evidence type="ECO:0000313" key="3">
    <source>
        <dbReference type="Proteomes" id="UP001239795"/>
    </source>
</evidence>
<accession>A0AAI9XYX2</accession>
<gene>
    <name evidence="2" type="ORF">CMEL01_00022</name>
</gene>
<keyword evidence="3" id="KW-1185">Reference proteome</keyword>
<feature type="signal peptide" evidence="1">
    <location>
        <begin position="1"/>
        <end position="18"/>
    </location>
</feature>
<name>A0AAI9XYX2_9PEZI</name>
<evidence type="ECO:0000313" key="2">
    <source>
        <dbReference type="EMBL" id="KAK1468255.1"/>
    </source>
</evidence>
<protein>
    <submittedName>
        <fullName evidence="2">Uncharacterized protein</fullName>
    </submittedName>
</protein>
<reference evidence="2 3" key="1">
    <citation type="submission" date="2016-10" db="EMBL/GenBank/DDBJ databases">
        <title>The genome sequence of Colletotrichum fioriniae PJ7.</title>
        <authorList>
            <person name="Baroncelli R."/>
        </authorList>
    </citation>
    <scope>NUCLEOTIDE SEQUENCE [LARGE SCALE GENOMIC DNA]</scope>
    <source>
        <strain evidence="2">Col 31</strain>
    </source>
</reference>